<reference evidence="3" key="1">
    <citation type="journal article" date="2020" name="mSystems">
        <title>Genome- and Community-Level Interaction Insights into Carbon Utilization and Element Cycling Functions of Hydrothermarchaeota in Hydrothermal Sediment.</title>
        <authorList>
            <person name="Zhou Z."/>
            <person name="Liu Y."/>
            <person name="Xu W."/>
            <person name="Pan J."/>
            <person name="Luo Z.H."/>
            <person name="Li M."/>
        </authorList>
    </citation>
    <scope>NUCLEOTIDE SEQUENCE [LARGE SCALE GENOMIC DNA]</scope>
    <source>
        <strain evidence="3">SpSt-902</strain>
    </source>
</reference>
<feature type="region of interest" description="Disordered" evidence="1">
    <location>
        <begin position="1"/>
        <end position="24"/>
    </location>
</feature>
<dbReference type="InterPro" id="IPR036397">
    <property type="entry name" value="RNaseH_sf"/>
</dbReference>
<dbReference type="Pfam" id="PF13683">
    <property type="entry name" value="rve_3"/>
    <property type="match status" value="1"/>
</dbReference>
<evidence type="ECO:0000256" key="1">
    <source>
        <dbReference type="SAM" id="MobiDB-lite"/>
    </source>
</evidence>
<feature type="domain" description="Integrase catalytic" evidence="2">
    <location>
        <begin position="22"/>
        <end position="201"/>
    </location>
</feature>
<dbReference type="EMBL" id="DTMM01000199">
    <property type="protein sequence ID" value="HFT94114.1"/>
    <property type="molecule type" value="Genomic_DNA"/>
</dbReference>
<gene>
    <name evidence="3" type="ORF">ENX03_09335</name>
</gene>
<accession>A0A7C3R0I4</accession>
<organism evidence="3">
    <name type="scientific">Leptospirillum ferriphilum</name>
    <dbReference type="NCBI Taxonomy" id="178606"/>
    <lineage>
        <taxon>Bacteria</taxon>
        <taxon>Pseudomonadati</taxon>
        <taxon>Nitrospirota</taxon>
        <taxon>Nitrospiria</taxon>
        <taxon>Nitrospirales</taxon>
        <taxon>Nitrospiraceae</taxon>
        <taxon>Leptospirillum</taxon>
    </lineage>
</organism>
<sequence>MSRPCLPQASGVSCRKPVSPAHGRFPTARKRIGRAFINRSGRMSSGIRTLPMSIFGERIIFFTSVLDGYSRFIVHWDLRASMTTDDVELVIQRALESLPKGVSKPRLISDNGPQYISTEFRSYLRDQEVVHSRIRVGHPQSNGKIERFHKSLKSECIRVSPLGDLDEAWEIIKSYVQAYNHERLHASLNDLTPSDYLKGLEHVTKRLEDRKAALETARKIRREKRRDIREQNRSSA</sequence>
<dbReference type="InterPro" id="IPR001584">
    <property type="entry name" value="Integrase_cat-core"/>
</dbReference>
<proteinExistence type="predicted"/>
<dbReference type="AlphaFoldDB" id="A0A7C3R0I4"/>
<protein>
    <submittedName>
        <fullName evidence="3">Transposase</fullName>
    </submittedName>
</protein>
<comment type="caution">
    <text evidence="3">The sequence shown here is derived from an EMBL/GenBank/DDBJ whole genome shotgun (WGS) entry which is preliminary data.</text>
</comment>
<dbReference type="PROSITE" id="PS50994">
    <property type="entry name" value="INTEGRASE"/>
    <property type="match status" value="1"/>
</dbReference>
<dbReference type="PANTHER" id="PTHR46889:SF4">
    <property type="entry name" value="TRANSPOSASE INSO FOR INSERTION SEQUENCE ELEMENT IS911B-RELATED"/>
    <property type="match status" value="1"/>
</dbReference>
<dbReference type="InterPro" id="IPR012337">
    <property type="entry name" value="RNaseH-like_sf"/>
</dbReference>
<dbReference type="InterPro" id="IPR050900">
    <property type="entry name" value="Transposase_IS3/IS150/IS904"/>
</dbReference>
<dbReference type="Gene3D" id="3.30.420.10">
    <property type="entry name" value="Ribonuclease H-like superfamily/Ribonuclease H"/>
    <property type="match status" value="1"/>
</dbReference>
<evidence type="ECO:0000313" key="3">
    <source>
        <dbReference type="EMBL" id="HFT94114.1"/>
    </source>
</evidence>
<dbReference type="SUPFAM" id="SSF53098">
    <property type="entry name" value="Ribonuclease H-like"/>
    <property type="match status" value="1"/>
</dbReference>
<name>A0A7C3R0I4_9BACT</name>
<dbReference type="PANTHER" id="PTHR46889">
    <property type="entry name" value="TRANSPOSASE INSF FOR INSERTION SEQUENCE IS3B-RELATED"/>
    <property type="match status" value="1"/>
</dbReference>
<dbReference type="GO" id="GO:0015074">
    <property type="term" value="P:DNA integration"/>
    <property type="evidence" value="ECO:0007669"/>
    <property type="project" value="InterPro"/>
</dbReference>
<dbReference type="GO" id="GO:0003676">
    <property type="term" value="F:nucleic acid binding"/>
    <property type="evidence" value="ECO:0007669"/>
    <property type="project" value="InterPro"/>
</dbReference>
<evidence type="ECO:0000259" key="2">
    <source>
        <dbReference type="PROSITE" id="PS50994"/>
    </source>
</evidence>